<dbReference type="Proteomes" id="UP000266861">
    <property type="component" value="Unassembled WGS sequence"/>
</dbReference>
<keyword evidence="2" id="KW-1185">Reference proteome</keyword>
<evidence type="ECO:0000313" key="1">
    <source>
        <dbReference type="EMBL" id="RHZ73861.1"/>
    </source>
</evidence>
<accession>A0A397IDA7</accession>
<organism evidence="1 2">
    <name type="scientific">Diversispora epigaea</name>
    <dbReference type="NCBI Taxonomy" id="1348612"/>
    <lineage>
        <taxon>Eukaryota</taxon>
        <taxon>Fungi</taxon>
        <taxon>Fungi incertae sedis</taxon>
        <taxon>Mucoromycota</taxon>
        <taxon>Glomeromycotina</taxon>
        <taxon>Glomeromycetes</taxon>
        <taxon>Diversisporales</taxon>
        <taxon>Diversisporaceae</taxon>
        <taxon>Diversispora</taxon>
    </lineage>
</organism>
<protein>
    <submittedName>
        <fullName evidence="1">Uncharacterized protein</fullName>
    </submittedName>
</protein>
<proteinExistence type="predicted"/>
<evidence type="ECO:0000313" key="2">
    <source>
        <dbReference type="Proteomes" id="UP000266861"/>
    </source>
</evidence>
<sequence>MNHPFFDALQKHLPCFNDYYVKNTHSKIRANTSSNATVDNIIRQAYVIMNQDPIFKDTYCKTRHYPYNIPMLNFLSNKTSLFLLQYFHSLYCNLGKSTPKLKNGKN</sequence>
<reference evidence="1 2" key="1">
    <citation type="submission" date="2018-08" db="EMBL/GenBank/DDBJ databases">
        <title>Genome and evolution of the arbuscular mycorrhizal fungus Diversispora epigaea (formerly Glomus versiforme) and its bacterial endosymbionts.</title>
        <authorList>
            <person name="Sun X."/>
            <person name="Fei Z."/>
            <person name="Harrison M."/>
        </authorList>
    </citation>
    <scope>NUCLEOTIDE SEQUENCE [LARGE SCALE GENOMIC DNA]</scope>
    <source>
        <strain evidence="1 2">IT104</strain>
    </source>
</reference>
<dbReference type="EMBL" id="PQFF01000211">
    <property type="protein sequence ID" value="RHZ73861.1"/>
    <property type="molecule type" value="Genomic_DNA"/>
</dbReference>
<comment type="caution">
    <text evidence="1">The sequence shown here is derived from an EMBL/GenBank/DDBJ whole genome shotgun (WGS) entry which is preliminary data.</text>
</comment>
<dbReference type="OrthoDB" id="2441216at2759"/>
<dbReference type="AlphaFoldDB" id="A0A397IDA7"/>
<name>A0A397IDA7_9GLOM</name>
<gene>
    <name evidence="1" type="ORF">Glove_228g37</name>
</gene>